<accession>A0ABR3QMM2</accession>
<keyword evidence="9" id="KW-1185">Reference proteome</keyword>
<evidence type="ECO:0000256" key="6">
    <source>
        <dbReference type="SAM" id="Phobius"/>
    </source>
</evidence>
<keyword evidence="2 6" id="KW-0812">Transmembrane</keyword>
<evidence type="ECO:0000313" key="9">
    <source>
        <dbReference type="Proteomes" id="UP001521785"/>
    </source>
</evidence>
<evidence type="ECO:0000256" key="5">
    <source>
        <dbReference type="ARBA" id="ARBA00038359"/>
    </source>
</evidence>
<dbReference type="Pfam" id="PF20684">
    <property type="entry name" value="Fung_rhodopsin"/>
    <property type="match status" value="1"/>
</dbReference>
<keyword evidence="3 6" id="KW-1133">Transmembrane helix</keyword>
<dbReference type="PANTHER" id="PTHR33048:SF129">
    <property type="entry name" value="INTEGRAL MEMBRANE PROTEIN-RELATED"/>
    <property type="match status" value="1"/>
</dbReference>
<evidence type="ECO:0000313" key="8">
    <source>
        <dbReference type="EMBL" id="KAL1593408.1"/>
    </source>
</evidence>
<feature type="transmembrane region" description="Helical" evidence="6">
    <location>
        <begin position="72"/>
        <end position="92"/>
    </location>
</feature>
<feature type="transmembrane region" description="Helical" evidence="6">
    <location>
        <begin position="119"/>
        <end position="142"/>
    </location>
</feature>
<evidence type="ECO:0000256" key="4">
    <source>
        <dbReference type="ARBA" id="ARBA00023136"/>
    </source>
</evidence>
<dbReference type="InterPro" id="IPR049326">
    <property type="entry name" value="Rhodopsin_dom_fungi"/>
</dbReference>
<dbReference type="PANTHER" id="PTHR33048">
    <property type="entry name" value="PTH11-LIKE INTEGRAL MEMBRANE PROTEIN (AFU_ORTHOLOGUE AFUA_5G11245)"/>
    <property type="match status" value="1"/>
</dbReference>
<name>A0ABR3QMM2_9PLEO</name>
<feature type="transmembrane region" description="Helical" evidence="6">
    <location>
        <begin position="43"/>
        <end position="60"/>
    </location>
</feature>
<dbReference type="InterPro" id="IPR052337">
    <property type="entry name" value="SAT4-like"/>
</dbReference>
<feature type="transmembrane region" description="Helical" evidence="6">
    <location>
        <begin position="154"/>
        <end position="173"/>
    </location>
</feature>
<dbReference type="EMBL" id="JAKJXO020000019">
    <property type="protein sequence ID" value="KAL1593408.1"/>
    <property type="molecule type" value="Genomic_DNA"/>
</dbReference>
<evidence type="ECO:0000259" key="7">
    <source>
        <dbReference type="Pfam" id="PF20684"/>
    </source>
</evidence>
<organism evidence="8 9">
    <name type="scientific">Paraconiothyrium brasiliense</name>
    <dbReference type="NCBI Taxonomy" id="300254"/>
    <lineage>
        <taxon>Eukaryota</taxon>
        <taxon>Fungi</taxon>
        <taxon>Dikarya</taxon>
        <taxon>Ascomycota</taxon>
        <taxon>Pezizomycotina</taxon>
        <taxon>Dothideomycetes</taxon>
        <taxon>Pleosporomycetidae</taxon>
        <taxon>Pleosporales</taxon>
        <taxon>Massarineae</taxon>
        <taxon>Didymosphaeriaceae</taxon>
        <taxon>Paraconiothyrium</taxon>
    </lineage>
</organism>
<keyword evidence="4 6" id="KW-0472">Membrane</keyword>
<feature type="non-terminal residue" evidence="8">
    <location>
        <position position="1"/>
    </location>
</feature>
<evidence type="ECO:0000256" key="2">
    <source>
        <dbReference type="ARBA" id="ARBA00022692"/>
    </source>
</evidence>
<evidence type="ECO:0000256" key="3">
    <source>
        <dbReference type="ARBA" id="ARBA00022989"/>
    </source>
</evidence>
<dbReference type="Proteomes" id="UP001521785">
    <property type="component" value="Unassembled WGS sequence"/>
</dbReference>
<gene>
    <name evidence="8" type="ORF">SLS60_011016</name>
</gene>
<protein>
    <recommendedName>
        <fullName evidence="7">Rhodopsin domain-containing protein</fullName>
    </recommendedName>
</protein>
<feature type="domain" description="Rhodopsin" evidence="7">
    <location>
        <begin position="17"/>
        <end position="218"/>
    </location>
</feature>
<proteinExistence type="inferred from homology"/>
<comment type="caution">
    <text evidence="8">The sequence shown here is derived from an EMBL/GenBank/DDBJ whole genome shotgun (WGS) entry which is preliminary data.</text>
</comment>
<comment type="subcellular location">
    <subcellularLocation>
        <location evidence="1">Membrane</location>
        <topology evidence="1">Multi-pass membrane protein</topology>
    </subcellularLocation>
</comment>
<comment type="similarity">
    <text evidence="5">Belongs to the SAT4 family.</text>
</comment>
<evidence type="ECO:0000256" key="1">
    <source>
        <dbReference type="ARBA" id="ARBA00004141"/>
    </source>
</evidence>
<reference evidence="8 9" key="1">
    <citation type="submission" date="2024-02" db="EMBL/GenBank/DDBJ databases">
        <title>De novo assembly and annotation of 12 fungi associated with fruit tree decline syndrome in Ontario, Canada.</title>
        <authorList>
            <person name="Sulman M."/>
            <person name="Ellouze W."/>
            <person name="Ilyukhin E."/>
        </authorList>
    </citation>
    <scope>NUCLEOTIDE SEQUENCE [LARGE SCALE GENOMIC DNA]</scope>
    <source>
        <strain evidence="8 9">M42-189</strain>
    </source>
</reference>
<sequence>LLILVESVFLLLTVPFVFNRDPSTITLQDLENSSKYAVIAQPLWAWGMAAIKNSIALMLLRFETNINLRRFLWGNIVLQIVLAIYNMIGQLLQCFPLEKVWDLSGRLPGRCWSAKAIKINLICQSTIFVATDVILALMPISFLRKVQRPVRERAIIGCLMGLGILASAASIAKMQASLRLTQAGDATSVGIQVGMWSAVEELIAFICACVPCLRSPFQSLLKHFGVISTRKATNTRGYYNMGAPPRSAKMTKGSVSGTLTDDAVMNKSIKMKSIRNTIRDTGSDEIVLSDGGVRGGEIWRTTEVHVEDGIGLPLSIYNGPRNAQASWEDYSLTSETHPRGDDVA</sequence>